<dbReference type="InterPro" id="IPR020471">
    <property type="entry name" value="AKR"/>
</dbReference>
<dbReference type="SUPFAM" id="SSF51430">
    <property type="entry name" value="NAD(P)-linked oxidoreductase"/>
    <property type="match status" value="1"/>
</dbReference>
<dbReference type="InterPro" id="IPR018170">
    <property type="entry name" value="Aldo/ket_reductase_CS"/>
</dbReference>
<dbReference type="PROSITE" id="PS00062">
    <property type="entry name" value="ALDOKETO_REDUCTASE_2"/>
    <property type="match status" value="1"/>
</dbReference>
<evidence type="ECO:0000256" key="3">
    <source>
        <dbReference type="PIRSR" id="PIRSR000097-3"/>
    </source>
</evidence>
<dbReference type="WBParaSite" id="Pan_g19082.t1">
    <property type="protein sequence ID" value="Pan_g19082.t1"/>
    <property type="gene ID" value="Pan_g19082"/>
</dbReference>
<dbReference type="GO" id="GO:0016491">
    <property type="term" value="F:oxidoreductase activity"/>
    <property type="evidence" value="ECO:0007669"/>
    <property type="project" value="InterPro"/>
</dbReference>
<feature type="binding site" evidence="2">
    <location>
        <position position="113"/>
    </location>
    <ligand>
        <name>substrate</name>
    </ligand>
</feature>
<reference evidence="5" key="1">
    <citation type="journal article" date="2013" name="Genetics">
        <title>The draft genome and transcriptome of Panagrellus redivivus are shaped by the harsh demands of a free-living lifestyle.</title>
        <authorList>
            <person name="Srinivasan J."/>
            <person name="Dillman A.R."/>
            <person name="Macchietto M.G."/>
            <person name="Heikkinen L."/>
            <person name="Lakso M."/>
            <person name="Fracchia K.M."/>
            <person name="Antoshechkin I."/>
            <person name="Mortazavi A."/>
            <person name="Wong G."/>
            <person name="Sternberg P.W."/>
        </authorList>
    </citation>
    <scope>NUCLEOTIDE SEQUENCE [LARGE SCALE GENOMIC DNA]</scope>
    <source>
        <strain evidence="5">MT8872</strain>
    </source>
</reference>
<evidence type="ECO:0000313" key="6">
    <source>
        <dbReference type="WBParaSite" id="Pan_g19082.t1"/>
    </source>
</evidence>
<protein>
    <submittedName>
        <fullName evidence="6">Aldo_ket_red domain-containing protein</fullName>
    </submittedName>
</protein>
<feature type="active site" description="Proton donor" evidence="1">
    <location>
        <position position="51"/>
    </location>
</feature>
<evidence type="ECO:0000256" key="2">
    <source>
        <dbReference type="PIRSR" id="PIRSR000097-2"/>
    </source>
</evidence>
<dbReference type="InterPro" id="IPR036812">
    <property type="entry name" value="NAD(P)_OxRdtase_dom_sf"/>
</dbReference>
<dbReference type="Gene3D" id="3.20.20.100">
    <property type="entry name" value="NADP-dependent oxidoreductase domain"/>
    <property type="match status" value="1"/>
</dbReference>
<dbReference type="Pfam" id="PF00248">
    <property type="entry name" value="Aldo_ket_red"/>
    <property type="match status" value="1"/>
</dbReference>
<evidence type="ECO:0000256" key="1">
    <source>
        <dbReference type="PIRSR" id="PIRSR000097-1"/>
    </source>
</evidence>
<name>A0A7E4ZUX7_PANRE</name>
<dbReference type="PROSITE" id="PS00798">
    <property type="entry name" value="ALDOKETO_REDUCTASE_1"/>
    <property type="match status" value="1"/>
</dbReference>
<dbReference type="PANTHER" id="PTHR43827:SF14">
    <property type="entry name" value="NADP-DEPENDENT OXIDOREDUCTASE DOMAIN-CONTAINING PROTEIN"/>
    <property type="match status" value="1"/>
</dbReference>
<dbReference type="PROSITE" id="PS00063">
    <property type="entry name" value="ALDOKETO_REDUCTASE_3"/>
    <property type="match status" value="1"/>
</dbReference>
<evidence type="ECO:0000313" key="5">
    <source>
        <dbReference type="Proteomes" id="UP000492821"/>
    </source>
</evidence>
<dbReference type="FunFam" id="3.20.20.100:FF:000029">
    <property type="entry name" value="Aldo-keto reductase"/>
    <property type="match status" value="1"/>
</dbReference>
<feature type="site" description="Lowers pKa of active site Tyr" evidence="3">
    <location>
        <position position="80"/>
    </location>
</feature>
<dbReference type="InterPro" id="IPR023210">
    <property type="entry name" value="NADP_OxRdtase_dom"/>
</dbReference>
<feature type="domain" description="NADP-dependent oxidoreductase" evidence="4">
    <location>
        <begin position="19"/>
        <end position="290"/>
    </location>
</feature>
<accession>A0A7E4ZUX7</accession>
<dbReference type="PANTHER" id="PTHR43827">
    <property type="entry name" value="2,5-DIKETO-D-GLUCONIC ACID REDUCTASE"/>
    <property type="match status" value="1"/>
</dbReference>
<dbReference type="PRINTS" id="PR00069">
    <property type="entry name" value="ALDKETRDTASE"/>
</dbReference>
<evidence type="ECO:0000259" key="4">
    <source>
        <dbReference type="Pfam" id="PF00248"/>
    </source>
</evidence>
<dbReference type="PIRSF" id="PIRSF000097">
    <property type="entry name" value="AKR"/>
    <property type="match status" value="1"/>
</dbReference>
<keyword evidence="5" id="KW-1185">Reference proteome</keyword>
<dbReference type="Proteomes" id="UP000492821">
    <property type="component" value="Unassembled WGS sequence"/>
</dbReference>
<organism evidence="5 6">
    <name type="scientific">Panagrellus redivivus</name>
    <name type="common">Microworm</name>
    <dbReference type="NCBI Taxonomy" id="6233"/>
    <lineage>
        <taxon>Eukaryota</taxon>
        <taxon>Metazoa</taxon>
        <taxon>Ecdysozoa</taxon>
        <taxon>Nematoda</taxon>
        <taxon>Chromadorea</taxon>
        <taxon>Rhabditida</taxon>
        <taxon>Tylenchina</taxon>
        <taxon>Panagrolaimomorpha</taxon>
        <taxon>Panagrolaimoidea</taxon>
        <taxon>Panagrolaimidae</taxon>
        <taxon>Panagrellus</taxon>
    </lineage>
</organism>
<dbReference type="AlphaFoldDB" id="A0A7E4ZUX7"/>
<reference evidence="6" key="2">
    <citation type="submission" date="2020-10" db="UniProtKB">
        <authorList>
            <consortium name="WormBaseParasite"/>
        </authorList>
    </citation>
    <scope>IDENTIFICATION</scope>
</reference>
<proteinExistence type="predicted"/>
<sequence length="316" mass="35598">MPAAKTLTLLNGIKMPIFGLGTWQSSHDEVIAAVKTAVKDGYRLIDTAAGYQNEEPIGIALQELFTEGVIKREDIFITTKCPINALAPEDQEASLRESLRKLQVDYVDLYLAHQAGAFDKDGNQLQNVTVEAIWKSLEKFYEQKLVRSIGVSNFNIEQVDRVLKVATVPIHNHQVELHLYFQQKELVEHHNKRNITITAFAPIGSPGRVNFVRPNGVKPEWPAAPSPLQDPEILALAAKYSKSPAQILLRHLIQKNIAVIPKSTNKNRIIENNNIWDFDLTEAEIAKLDTAPQNPRLFWQDFLVGHTEDPFKAERA</sequence>